<protein>
    <recommendedName>
        <fullName evidence="4">Transposase</fullName>
    </recommendedName>
</protein>
<evidence type="ECO:0000313" key="3">
    <source>
        <dbReference type="Proteomes" id="UP000198515"/>
    </source>
</evidence>
<evidence type="ECO:0000256" key="1">
    <source>
        <dbReference type="SAM" id="MobiDB-lite"/>
    </source>
</evidence>
<accession>A0A1C4GH26</accession>
<sequence>MPAAIAGKDYEDRRRCLAEGISKAKTEGELEKGSGKGIQPGEQRGIRKGEREAALKIARSLLKPGIPHESVPE</sequence>
<feature type="region of interest" description="Disordered" evidence="1">
    <location>
        <begin position="25"/>
        <end position="49"/>
    </location>
</feature>
<dbReference type="EMBL" id="FMBC01000068">
    <property type="protein sequence ID" value="SCC67487.1"/>
    <property type="molecule type" value="Genomic_DNA"/>
</dbReference>
<evidence type="ECO:0008006" key="4">
    <source>
        <dbReference type="Google" id="ProtNLM"/>
    </source>
</evidence>
<proteinExistence type="predicted"/>
<reference evidence="3" key="1">
    <citation type="submission" date="2016-08" db="EMBL/GenBank/DDBJ databases">
        <authorList>
            <person name="Varghese N."/>
            <person name="Submissions Spin"/>
        </authorList>
    </citation>
    <scope>NUCLEOTIDE SEQUENCE [LARGE SCALE GENOMIC DNA]</scope>
    <source>
        <strain evidence="3">REICA_142</strain>
    </source>
</reference>
<feature type="compositionally biased region" description="Basic and acidic residues" evidence="1">
    <location>
        <begin position="25"/>
        <end position="34"/>
    </location>
</feature>
<keyword evidence="3" id="KW-1185">Reference proteome</keyword>
<dbReference type="Proteomes" id="UP000198515">
    <property type="component" value="Unassembled WGS sequence"/>
</dbReference>
<organism evidence="2 3">
    <name type="scientific">Kosakonia oryziphila</name>
    <dbReference type="NCBI Taxonomy" id="1005667"/>
    <lineage>
        <taxon>Bacteria</taxon>
        <taxon>Pseudomonadati</taxon>
        <taxon>Pseudomonadota</taxon>
        <taxon>Gammaproteobacteria</taxon>
        <taxon>Enterobacterales</taxon>
        <taxon>Enterobacteriaceae</taxon>
        <taxon>Kosakonia</taxon>
    </lineage>
</organism>
<dbReference type="AlphaFoldDB" id="A0A1C4GH26"/>
<name>A0A1C4GH26_9ENTR</name>
<evidence type="ECO:0000313" key="2">
    <source>
        <dbReference type="EMBL" id="SCC67487.1"/>
    </source>
</evidence>
<gene>
    <name evidence="2" type="ORF">GA0061070_10687</name>
</gene>